<dbReference type="Proteomes" id="UP000297736">
    <property type="component" value="Unassembled WGS sequence"/>
</dbReference>
<dbReference type="EMBL" id="RHFF01000020">
    <property type="protein sequence ID" value="TGD37043.1"/>
    <property type="molecule type" value="Genomic_DNA"/>
</dbReference>
<gene>
    <name evidence="4" type="ORF">EB834_17200</name>
</gene>
<reference evidence="4 5" key="1">
    <citation type="submission" date="2018-10" db="EMBL/GenBank/DDBJ databases">
        <title>Brevibacterium genomes from Austrain hard cheese rinds.</title>
        <authorList>
            <person name="Anast J.M."/>
            <person name="Dzieciol M."/>
            <person name="Schultz D.L."/>
            <person name="Mann E."/>
            <person name="Wagner M."/>
            <person name="Schmitz-Esser S."/>
        </authorList>
    </citation>
    <scope>NUCLEOTIDE SEQUENCE [LARGE SCALE GENOMIC DNA]</scope>
    <source>
        <strain evidence="4 5">L261</strain>
    </source>
</reference>
<evidence type="ECO:0000313" key="5">
    <source>
        <dbReference type="Proteomes" id="UP000297736"/>
    </source>
</evidence>
<feature type="domain" description="HTH tetR-type" evidence="3">
    <location>
        <begin position="16"/>
        <end position="76"/>
    </location>
</feature>
<name>A0A4Z0KGC7_BREAU</name>
<dbReference type="AlphaFoldDB" id="A0A4Z0KGC7"/>
<dbReference type="GO" id="GO:0003677">
    <property type="term" value="F:DNA binding"/>
    <property type="evidence" value="ECO:0007669"/>
    <property type="project" value="UniProtKB-UniRule"/>
</dbReference>
<dbReference type="InterPro" id="IPR009057">
    <property type="entry name" value="Homeodomain-like_sf"/>
</dbReference>
<evidence type="ECO:0000256" key="2">
    <source>
        <dbReference type="PROSITE-ProRule" id="PRU00335"/>
    </source>
</evidence>
<accession>A0A4Z0KGC7</accession>
<evidence type="ECO:0000259" key="3">
    <source>
        <dbReference type="PROSITE" id="PS50977"/>
    </source>
</evidence>
<evidence type="ECO:0000256" key="1">
    <source>
        <dbReference type="ARBA" id="ARBA00023125"/>
    </source>
</evidence>
<organism evidence="4 5">
    <name type="scientific">Brevibacterium aurantiacum</name>
    <dbReference type="NCBI Taxonomy" id="273384"/>
    <lineage>
        <taxon>Bacteria</taxon>
        <taxon>Bacillati</taxon>
        <taxon>Actinomycetota</taxon>
        <taxon>Actinomycetes</taxon>
        <taxon>Micrococcales</taxon>
        <taxon>Brevibacteriaceae</taxon>
        <taxon>Brevibacterium</taxon>
    </lineage>
</organism>
<dbReference type="RefSeq" id="WP_135448236.1">
    <property type="nucleotide sequence ID" value="NZ_RHFF01000020.1"/>
</dbReference>
<feature type="DNA-binding region" description="H-T-H motif" evidence="2">
    <location>
        <begin position="39"/>
        <end position="58"/>
    </location>
</feature>
<dbReference type="PROSITE" id="PS50977">
    <property type="entry name" value="HTH_TETR_2"/>
    <property type="match status" value="1"/>
</dbReference>
<dbReference type="SUPFAM" id="SSF46689">
    <property type="entry name" value="Homeodomain-like"/>
    <property type="match status" value="1"/>
</dbReference>
<keyword evidence="1 2" id="KW-0238">DNA-binding</keyword>
<protein>
    <submittedName>
        <fullName evidence="4">TetR/AcrR family transcriptional regulator</fullName>
    </submittedName>
</protein>
<proteinExistence type="predicted"/>
<evidence type="ECO:0000313" key="4">
    <source>
        <dbReference type="EMBL" id="TGD37043.1"/>
    </source>
</evidence>
<comment type="caution">
    <text evidence="4">The sequence shown here is derived from an EMBL/GenBank/DDBJ whole genome shotgun (WGS) entry which is preliminary data.</text>
</comment>
<dbReference type="Gene3D" id="1.10.357.10">
    <property type="entry name" value="Tetracycline Repressor, domain 2"/>
    <property type="match status" value="1"/>
</dbReference>
<sequence>MQPDKSAEARIDPRAARSAASLRHAILHLAERQPIADITVDQVVEAAGITRKTFYNHIGGPTELLTRTLMAELDQVRKRMDQGLVSGTEDLTALSRTRLGEIIDHILRRRPIYQQPDGRIHPQLYRMLSDHFYAAIRFSLEQSLREVPLTATASDTAIADIHASYIAHAYAGAIDTWLPHADTISPDILLDTIVGSLPRWMTTRK</sequence>
<dbReference type="InterPro" id="IPR001647">
    <property type="entry name" value="HTH_TetR"/>
</dbReference>